<organism evidence="1 2">
    <name type="scientific">Corynebacterium hindlerae</name>
    <dbReference type="NCBI Taxonomy" id="699041"/>
    <lineage>
        <taxon>Bacteria</taxon>
        <taxon>Bacillati</taxon>
        <taxon>Actinomycetota</taxon>
        <taxon>Actinomycetes</taxon>
        <taxon>Mycobacteriales</taxon>
        <taxon>Corynebacteriaceae</taxon>
        <taxon>Corynebacterium</taxon>
    </lineage>
</organism>
<reference evidence="1 2" key="1">
    <citation type="submission" date="2020-07" db="EMBL/GenBank/DDBJ databases">
        <title>non toxigenic Corynebacterium sp. nov from a clinical source.</title>
        <authorList>
            <person name="Bernier A.-M."/>
            <person name="Bernard K."/>
        </authorList>
    </citation>
    <scope>NUCLEOTIDE SEQUENCE [LARGE SCALE GENOMIC DNA]</scope>
    <source>
        <strain evidence="2">NML 93-0612</strain>
    </source>
</reference>
<dbReference type="RefSeq" id="WP_182387170.1">
    <property type="nucleotide sequence ID" value="NZ_CP059833.1"/>
</dbReference>
<proteinExistence type="predicted"/>
<keyword evidence="2" id="KW-1185">Reference proteome</keyword>
<name>A0A7G5FIB7_9CORY</name>
<dbReference type="Proteomes" id="UP000515570">
    <property type="component" value="Chromosome"/>
</dbReference>
<dbReference type="EMBL" id="CP059833">
    <property type="protein sequence ID" value="QMV86358.1"/>
    <property type="molecule type" value="Genomic_DNA"/>
</dbReference>
<accession>A0A7G5FIB7</accession>
<protein>
    <submittedName>
        <fullName evidence="1">Uncharacterized protein</fullName>
    </submittedName>
</protein>
<sequence>MTTHTEAVLDFIPDMAQELPSLVSGEPTTVDRLMLAASVCGWITDLPMDDDREGWPVNTSSASETSMISALTTGDIFIYKHNPDSDTDHFAIGLADLPAETLADLGRAFINAAIAKHEQERTE</sequence>
<evidence type="ECO:0000313" key="2">
    <source>
        <dbReference type="Proteomes" id="UP000515570"/>
    </source>
</evidence>
<dbReference type="AlphaFoldDB" id="A0A7G5FIB7"/>
<gene>
    <name evidence="1" type="ORF">HW450_06590</name>
</gene>
<evidence type="ECO:0000313" key="1">
    <source>
        <dbReference type="EMBL" id="QMV86358.1"/>
    </source>
</evidence>